<feature type="compositionally biased region" description="Polar residues" evidence="1">
    <location>
        <begin position="266"/>
        <end position="294"/>
    </location>
</feature>
<evidence type="ECO:0000256" key="1">
    <source>
        <dbReference type="SAM" id="MobiDB-lite"/>
    </source>
</evidence>
<proteinExistence type="predicted"/>
<dbReference type="AlphaFoldDB" id="L1LFL4"/>
<feature type="region of interest" description="Disordered" evidence="1">
    <location>
        <begin position="214"/>
        <end position="309"/>
    </location>
</feature>
<reference evidence="2 3" key="1">
    <citation type="journal article" date="2012" name="BMC Genomics">
        <title>Comparative genomic analysis and phylogenetic position of Theileria equi.</title>
        <authorList>
            <person name="Kappmeyer L.S."/>
            <person name="Thiagarajan M."/>
            <person name="Herndon D.R."/>
            <person name="Ramsay J.D."/>
            <person name="Caler E."/>
            <person name="Djikeng A."/>
            <person name="Gillespie J.J."/>
            <person name="Lau A.O."/>
            <person name="Roalson E.H."/>
            <person name="Silva J.C."/>
            <person name="Silva M.G."/>
            <person name="Suarez C.E."/>
            <person name="Ueti M.W."/>
            <person name="Nene V.M."/>
            <person name="Mealey R.H."/>
            <person name="Knowles D.P."/>
            <person name="Brayton K.A."/>
        </authorList>
    </citation>
    <scope>NUCLEOTIDE SEQUENCE [LARGE SCALE GENOMIC DNA]</scope>
    <source>
        <strain evidence="2 3">WA</strain>
    </source>
</reference>
<dbReference type="KEGG" id="beq:BEWA_041840"/>
<dbReference type="EMBL" id="ACOU01000002">
    <property type="protein sequence ID" value="EKX74146.1"/>
    <property type="molecule type" value="Genomic_DNA"/>
</dbReference>
<gene>
    <name evidence="2" type="ORF">BEWA_041840</name>
</gene>
<evidence type="ECO:0000313" key="3">
    <source>
        <dbReference type="Proteomes" id="UP000031512"/>
    </source>
</evidence>
<feature type="compositionally biased region" description="Low complexity" evidence="1">
    <location>
        <begin position="255"/>
        <end position="265"/>
    </location>
</feature>
<feature type="compositionally biased region" description="Low complexity" evidence="1">
    <location>
        <begin position="296"/>
        <end position="309"/>
    </location>
</feature>
<accession>L1LFL4</accession>
<protein>
    <submittedName>
        <fullName evidence="2">Uncharacterized protein</fullName>
    </submittedName>
</protein>
<comment type="caution">
    <text evidence="2">The sequence shown here is derived from an EMBL/GenBank/DDBJ whole genome shotgun (WGS) entry which is preliminary data.</text>
</comment>
<dbReference type="GeneID" id="15807594"/>
<keyword evidence="3" id="KW-1185">Reference proteome</keyword>
<dbReference type="VEuPathDB" id="PiroplasmaDB:BEWA_041840"/>
<feature type="compositionally biased region" description="Basic and acidic residues" evidence="1">
    <location>
        <begin position="214"/>
        <end position="232"/>
    </location>
</feature>
<dbReference type="Pfam" id="PF04385">
    <property type="entry name" value="FAINT"/>
    <property type="match status" value="1"/>
</dbReference>
<organism evidence="2 3">
    <name type="scientific">Theileria equi strain WA</name>
    <dbReference type="NCBI Taxonomy" id="1537102"/>
    <lineage>
        <taxon>Eukaryota</taxon>
        <taxon>Sar</taxon>
        <taxon>Alveolata</taxon>
        <taxon>Apicomplexa</taxon>
        <taxon>Aconoidasida</taxon>
        <taxon>Piroplasmida</taxon>
        <taxon>Theileriidae</taxon>
        <taxon>Theileria</taxon>
    </lineage>
</organism>
<dbReference type="RefSeq" id="XP_004833598.1">
    <property type="nucleotide sequence ID" value="XM_004833541.1"/>
</dbReference>
<name>L1LFL4_THEEQ</name>
<sequence>MNPFGDLALVREPEDITLDITNINSTIVNYYESTTSHGIYKFYFPSSVNHFIKVTDGGRTIWEPVEEEKCAIVFSHEINGITQLTIHVRFPLGDYQLKYFIRRDGHEEWEPSIEGDDEEHHEALIPETYQGMMDEWLDDLIAEHQGDWGQGVEHGGGDSSPAQIVPEGPGTLYGSFYIEELSLNDGVWNDANFDDDEDDRMQVYVVDDSRLQSILEREQQMNRDDEIRERGSSSESDSESSDAVPRKRLRRMDDASNSGANAGSSTNQIPGRQENSPRVSSSESATSHQNLEDASSSDMVSSSSNNTNE</sequence>
<dbReference type="InterPro" id="IPR007480">
    <property type="entry name" value="DUF529"/>
</dbReference>
<dbReference type="Proteomes" id="UP000031512">
    <property type="component" value="Unassembled WGS sequence"/>
</dbReference>
<evidence type="ECO:0000313" key="2">
    <source>
        <dbReference type="EMBL" id="EKX74146.1"/>
    </source>
</evidence>